<dbReference type="PROSITE" id="PS51151">
    <property type="entry name" value="NAC_AB"/>
    <property type="match status" value="1"/>
</dbReference>
<dbReference type="InterPro" id="IPR002715">
    <property type="entry name" value="Nas_poly-pep-assoc_cplx_dom"/>
</dbReference>
<evidence type="ECO:0000313" key="6">
    <source>
        <dbReference type="EMBL" id="CAF0927044.1"/>
    </source>
</evidence>
<dbReference type="InterPro" id="IPR038187">
    <property type="entry name" value="NAC_A/B_dom_sf"/>
</dbReference>
<feature type="domain" description="NAC-A/B" evidence="5">
    <location>
        <begin position="54"/>
        <end position="119"/>
    </location>
</feature>
<evidence type="ECO:0000313" key="8">
    <source>
        <dbReference type="Proteomes" id="UP000663832"/>
    </source>
</evidence>
<organism evidence="7 8">
    <name type="scientific">Adineta steineri</name>
    <dbReference type="NCBI Taxonomy" id="433720"/>
    <lineage>
        <taxon>Eukaryota</taxon>
        <taxon>Metazoa</taxon>
        <taxon>Spiralia</taxon>
        <taxon>Gnathifera</taxon>
        <taxon>Rotifera</taxon>
        <taxon>Eurotatoria</taxon>
        <taxon>Bdelloidea</taxon>
        <taxon>Adinetida</taxon>
        <taxon>Adinetidae</taxon>
        <taxon>Adineta</taxon>
    </lineage>
</organism>
<evidence type="ECO:0000313" key="7">
    <source>
        <dbReference type="EMBL" id="CAF1332031.1"/>
    </source>
</evidence>
<evidence type="ECO:0000256" key="3">
    <source>
        <dbReference type="SAM" id="MobiDB-lite"/>
    </source>
</evidence>
<dbReference type="PANTHER" id="PTHR10351">
    <property type="entry name" value="TRANSCRIPTION FACTOR BTF3 FAMILY MEMBER"/>
    <property type="match status" value="1"/>
</dbReference>
<sequence length="308" mass="34030">MSSAQTTTSTTDAAPVFQVNQKKLKELAESANAIKIGGKGTARRKKKIIHRPANADDKKLQSSLKKLTTNNIQGIEEVNMFKDNGEVIHFANPKVQASLGSNTFAISGPSDTKSLQDMLPTIMSQMGMSTDSVLASELGRRRGGSHGEQQTGDGTTNEQTGAEGDDDVPGNMHAFCTIVLFILYCTFTNSIDTNKSSSKLIAKLNQRSIILNKEINRLYKNNHTNKNYPPSEKSHRQLFNERLIIVIIIISISIGIMIIIVVTVITIRYRRTGTRNTSATPEHNISLTNEKRIVSNVTRKVKHRNSYC</sequence>
<dbReference type="EMBL" id="CAJNOI010000044">
    <property type="protein sequence ID" value="CAF0927044.1"/>
    <property type="molecule type" value="Genomic_DNA"/>
</dbReference>
<name>A0A815FZ86_9BILA</name>
<dbReference type="SMART" id="SM01407">
    <property type="entry name" value="NAC"/>
    <property type="match status" value="1"/>
</dbReference>
<proteinExistence type="inferred from homology"/>
<feature type="compositionally biased region" description="Polar residues" evidence="3">
    <location>
        <begin position="147"/>
        <end position="160"/>
    </location>
</feature>
<reference evidence="7" key="1">
    <citation type="submission" date="2021-02" db="EMBL/GenBank/DDBJ databases">
        <authorList>
            <person name="Nowell W R."/>
        </authorList>
    </citation>
    <scope>NUCLEOTIDE SEQUENCE</scope>
</reference>
<comment type="similarity">
    <text evidence="1 2">Belongs to the NAC-beta family.</text>
</comment>
<dbReference type="CDD" id="cd22055">
    <property type="entry name" value="NAC_BTF3"/>
    <property type="match status" value="1"/>
</dbReference>
<dbReference type="Proteomes" id="UP000663877">
    <property type="component" value="Unassembled WGS sequence"/>
</dbReference>
<keyword evidence="4" id="KW-0812">Transmembrane</keyword>
<evidence type="ECO:0000259" key="5">
    <source>
        <dbReference type="PROSITE" id="PS51151"/>
    </source>
</evidence>
<dbReference type="Pfam" id="PF01849">
    <property type="entry name" value="NAC"/>
    <property type="match status" value="1"/>
</dbReference>
<dbReference type="Proteomes" id="UP000663832">
    <property type="component" value="Unassembled WGS sequence"/>
</dbReference>
<evidence type="ECO:0000256" key="1">
    <source>
        <dbReference type="ARBA" id="ARBA00005296"/>
    </source>
</evidence>
<dbReference type="OrthoDB" id="8033832at2759"/>
<gene>
    <name evidence="6" type="ORF">BJG266_LOCUS11865</name>
    <name evidence="7" type="ORF">QVE165_LOCUS32946</name>
</gene>
<accession>A0A815FZ86</accession>
<comment type="caution">
    <text evidence="7">The sequence shown here is derived from an EMBL/GenBank/DDBJ whole genome shotgun (WGS) entry which is preliminary data.</text>
</comment>
<feature type="transmembrane region" description="Helical" evidence="4">
    <location>
        <begin position="243"/>
        <end position="267"/>
    </location>
</feature>
<keyword evidence="4" id="KW-0472">Membrane</keyword>
<dbReference type="EMBL" id="CAJNOM010000297">
    <property type="protein sequence ID" value="CAF1332031.1"/>
    <property type="molecule type" value="Genomic_DNA"/>
</dbReference>
<dbReference type="AlphaFoldDB" id="A0A815FZ86"/>
<dbReference type="InterPro" id="IPR039370">
    <property type="entry name" value="BTF3"/>
</dbReference>
<dbReference type="Gene3D" id="2.20.70.30">
    <property type="entry name" value="Nascent polypeptide-associated complex domain"/>
    <property type="match status" value="1"/>
</dbReference>
<keyword evidence="8" id="KW-1185">Reference proteome</keyword>
<dbReference type="FunFam" id="2.20.70.30:FF:000001">
    <property type="entry name" value="Transcription factor BTF3 homolog"/>
    <property type="match status" value="1"/>
</dbReference>
<evidence type="ECO:0000256" key="2">
    <source>
        <dbReference type="RuleBase" id="RU361272"/>
    </source>
</evidence>
<evidence type="ECO:0000256" key="4">
    <source>
        <dbReference type="SAM" id="Phobius"/>
    </source>
</evidence>
<protein>
    <recommendedName>
        <fullName evidence="2">Transcription factor BTF3</fullName>
    </recommendedName>
</protein>
<feature type="region of interest" description="Disordered" evidence="3">
    <location>
        <begin position="140"/>
        <end position="167"/>
    </location>
</feature>
<keyword evidence="4" id="KW-1133">Transmembrane helix</keyword>